<feature type="chain" id="PRO_5047082203" evidence="2">
    <location>
        <begin position="31"/>
        <end position="301"/>
    </location>
</feature>
<dbReference type="Proteomes" id="UP001499978">
    <property type="component" value="Unassembled WGS sequence"/>
</dbReference>
<keyword evidence="2" id="KW-0732">Signal</keyword>
<dbReference type="PANTHER" id="PTHR12147">
    <property type="entry name" value="METALLOPEPTIDASE M28 FAMILY MEMBER"/>
    <property type="match status" value="1"/>
</dbReference>
<proteinExistence type="predicted"/>
<evidence type="ECO:0000256" key="1">
    <source>
        <dbReference type="SAM" id="MobiDB-lite"/>
    </source>
</evidence>
<dbReference type="InterPro" id="IPR045175">
    <property type="entry name" value="M28_fam"/>
</dbReference>
<gene>
    <name evidence="4" type="ORF">GCM10010201_14900</name>
</gene>
<feature type="domain" description="Peptidase M28" evidence="3">
    <location>
        <begin position="109"/>
        <end position="293"/>
    </location>
</feature>
<evidence type="ECO:0000259" key="3">
    <source>
        <dbReference type="Pfam" id="PF04389"/>
    </source>
</evidence>
<feature type="signal peptide" evidence="2">
    <location>
        <begin position="1"/>
        <end position="30"/>
    </location>
</feature>
<feature type="region of interest" description="Disordered" evidence="1">
    <location>
        <begin position="29"/>
        <end position="49"/>
    </location>
</feature>
<protein>
    <submittedName>
        <fullName evidence="4">M28 family metallopeptidase</fullName>
    </submittedName>
</protein>
<keyword evidence="5" id="KW-1185">Reference proteome</keyword>
<evidence type="ECO:0000313" key="5">
    <source>
        <dbReference type="Proteomes" id="UP001499978"/>
    </source>
</evidence>
<dbReference type="Gene3D" id="3.40.630.10">
    <property type="entry name" value="Zn peptidases"/>
    <property type="match status" value="1"/>
</dbReference>
<comment type="caution">
    <text evidence="4">The sequence shown here is derived from an EMBL/GenBank/DDBJ whole genome shotgun (WGS) entry which is preliminary data.</text>
</comment>
<dbReference type="Pfam" id="PF04389">
    <property type="entry name" value="Peptidase_M28"/>
    <property type="match status" value="1"/>
</dbReference>
<feature type="compositionally biased region" description="Low complexity" evidence="1">
    <location>
        <begin position="30"/>
        <end position="41"/>
    </location>
</feature>
<evidence type="ECO:0000256" key="2">
    <source>
        <dbReference type="SAM" id="SignalP"/>
    </source>
</evidence>
<name>A0ABN3NDE2_9ACTN</name>
<dbReference type="InterPro" id="IPR007484">
    <property type="entry name" value="Peptidase_M28"/>
</dbReference>
<dbReference type="EMBL" id="BAAARY010000005">
    <property type="protein sequence ID" value="GAA2518874.1"/>
    <property type="molecule type" value="Genomic_DNA"/>
</dbReference>
<dbReference type="SUPFAM" id="SSF53187">
    <property type="entry name" value="Zn-dependent exopeptidases"/>
    <property type="match status" value="1"/>
</dbReference>
<evidence type="ECO:0000313" key="4">
    <source>
        <dbReference type="EMBL" id="GAA2518874.1"/>
    </source>
</evidence>
<dbReference type="RefSeq" id="WP_344170301.1">
    <property type="nucleotide sequence ID" value="NZ_BAAARY010000005.1"/>
</dbReference>
<accession>A0ABN3NDE2</accession>
<organism evidence="4 5">
    <name type="scientific">Pilimelia columellifera subsp. columellifera</name>
    <dbReference type="NCBI Taxonomy" id="706583"/>
    <lineage>
        <taxon>Bacteria</taxon>
        <taxon>Bacillati</taxon>
        <taxon>Actinomycetota</taxon>
        <taxon>Actinomycetes</taxon>
        <taxon>Micromonosporales</taxon>
        <taxon>Micromonosporaceae</taxon>
        <taxon>Pilimelia</taxon>
    </lineage>
</organism>
<reference evidence="4 5" key="1">
    <citation type="journal article" date="2019" name="Int. J. Syst. Evol. Microbiol.">
        <title>The Global Catalogue of Microorganisms (GCM) 10K type strain sequencing project: providing services to taxonomists for standard genome sequencing and annotation.</title>
        <authorList>
            <consortium name="The Broad Institute Genomics Platform"/>
            <consortium name="The Broad Institute Genome Sequencing Center for Infectious Disease"/>
            <person name="Wu L."/>
            <person name="Ma J."/>
        </authorList>
    </citation>
    <scope>NUCLEOTIDE SEQUENCE [LARGE SCALE GENOMIC DNA]</scope>
    <source>
        <strain evidence="4 5">JCM 3367</strain>
    </source>
</reference>
<dbReference type="PANTHER" id="PTHR12147:SF26">
    <property type="entry name" value="PEPTIDASE M28 DOMAIN-CONTAINING PROTEIN"/>
    <property type="match status" value="1"/>
</dbReference>
<sequence length="301" mass="31854">MRLRHTLIGGLSATLVAVSGIGFATAQANAGQRQQAPQSAPAVPPEIPSAEPMKHLAALQKIADENGGTRAHGRPGFKASADYIKKTLDDAGFQTSLQSFTYQGATGYNVLAEWPHGDANDVVMIGAHLDSVTAGPGINDDGSGTAAVLSNALAVAKADLRPTKRMRFGWWGAEEIGLIGSKHYVQTLSAAEKSKIKYYLNFDMVGYKASKTWGIYNHSPEVSAMWKRHLDAKQVSTKAISWNGSSDHSSFASAGIKVSGIGVDEDPNYHTRGDTISNVGDKAIGISTNAIADVFWQLAGA</sequence>